<keyword evidence="8 13" id="KW-0472">Membrane</keyword>
<proteinExistence type="predicted"/>
<dbReference type="SUPFAM" id="SSF100895">
    <property type="entry name" value="Kazal-type serine protease inhibitors"/>
    <property type="match status" value="1"/>
</dbReference>
<dbReference type="SMART" id="SM00057">
    <property type="entry name" value="FIMAC"/>
    <property type="match status" value="1"/>
</dbReference>
<feature type="disulfide bond" evidence="11">
    <location>
        <begin position="199"/>
        <end position="211"/>
    </location>
</feature>
<evidence type="ECO:0000256" key="13">
    <source>
        <dbReference type="SAM" id="Phobius"/>
    </source>
</evidence>
<dbReference type="Pfam" id="PF21286">
    <property type="entry name" value="CFAI_FIMAC_N"/>
    <property type="match status" value="1"/>
</dbReference>
<keyword evidence="3 13" id="KW-0812">Transmembrane</keyword>
<dbReference type="InterPro" id="IPR048719">
    <property type="entry name" value="CFAI_KAZAL"/>
</dbReference>
<accession>A0A8D2Q1X4</accession>
<evidence type="ECO:0000256" key="8">
    <source>
        <dbReference type="ARBA" id="ARBA00023136"/>
    </source>
</evidence>
<dbReference type="Pfam" id="PF21287">
    <property type="entry name" value="Kazal_CFAI"/>
    <property type="match status" value="1"/>
</dbReference>
<dbReference type="CDD" id="cd00112">
    <property type="entry name" value="LDLa"/>
    <property type="match status" value="2"/>
</dbReference>
<dbReference type="InterPro" id="IPR002172">
    <property type="entry name" value="LDrepeatLR_classA_rpt"/>
</dbReference>
<evidence type="ECO:0000256" key="11">
    <source>
        <dbReference type="PROSITE-ProRule" id="PRU00124"/>
    </source>
</evidence>
<evidence type="ECO:0000256" key="10">
    <source>
        <dbReference type="ARBA" id="ARBA00023180"/>
    </source>
</evidence>
<keyword evidence="10" id="KW-0325">Glycoprotein</keyword>
<dbReference type="AlphaFoldDB" id="A0A8D2Q1X4"/>
<comment type="subcellular location">
    <subcellularLocation>
        <location evidence="1">Membrane</location>
        <topology evidence="1">Single-pass membrane protein</topology>
    </subcellularLocation>
</comment>
<dbReference type="Proteomes" id="UP000694545">
    <property type="component" value="Unplaced"/>
</dbReference>
<dbReference type="Pfam" id="PF00530">
    <property type="entry name" value="SRCR"/>
    <property type="match status" value="1"/>
</dbReference>
<evidence type="ECO:0000313" key="16">
    <source>
        <dbReference type="Proteomes" id="UP000694545"/>
    </source>
</evidence>
<evidence type="ECO:0000313" key="15">
    <source>
        <dbReference type="Ensembl" id="ENSVKKP00000015292.1"/>
    </source>
</evidence>
<name>A0A8D2Q1X4_VARKO</name>
<evidence type="ECO:0000256" key="1">
    <source>
        <dbReference type="ARBA" id="ARBA00004167"/>
    </source>
</evidence>
<keyword evidence="7 13" id="KW-1133">Transmembrane helix</keyword>
<dbReference type="SMART" id="SM00202">
    <property type="entry name" value="SR"/>
    <property type="match status" value="1"/>
</dbReference>
<evidence type="ECO:0000256" key="3">
    <source>
        <dbReference type="ARBA" id="ARBA00022692"/>
    </source>
</evidence>
<dbReference type="InterPro" id="IPR050685">
    <property type="entry name" value="LDLR"/>
</dbReference>
<dbReference type="InterPro" id="IPR036058">
    <property type="entry name" value="Kazal_dom_sf"/>
</dbReference>
<feature type="disulfide bond" evidence="12">
    <location>
        <begin position="166"/>
        <end position="176"/>
    </location>
</feature>
<dbReference type="InterPro" id="IPR048722">
    <property type="entry name" value="CFAI_FIMAC_N"/>
</dbReference>
<feature type="disulfide bond" evidence="11">
    <location>
        <begin position="236"/>
        <end position="248"/>
    </location>
</feature>
<reference evidence="15" key="2">
    <citation type="submission" date="2025-09" db="UniProtKB">
        <authorList>
            <consortium name="Ensembl"/>
        </authorList>
    </citation>
    <scope>IDENTIFICATION</scope>
</reference>
<feature type="disulfide bond" evidence="11">
    <location>
        <begin position="218"/>
        <end position="233"/>
    </location>
</feature>
<evidence type="ECO:0000259" key="14">
    <source>
        <dbReference type="PROSITE" id="PS50287"/>
    </source>
</evidence>
<dbReference type="PROSITE" id="PS50287">
    <property type="entry name" value="SRCR_2"/>
    <property type="match status" value="1"/>
</dbReference>
<dbReference type="GO" id="GO:0016192">
    <property type="term" value="P:vesicle-mediated transport"/>
    <property type="evidence" value="ECO:0007669"/>
    <property type="project" value="UniProtKB-ARBA"/>
</dbReference>
<evidence type="ECO:0000256" key="7">
    <source>
        <dbReference type="ARBA" id="ARBA00022989"/>
    </source>
</evidence>
<dbReference type="PRINTS" id="PR00261">
    <property type="entry name" value="LDLRECEPTOR"/>
</dbReference>
<dbReference type="GO" id="GO:0008236">
    <property type="term" value="F:serine-type peptidase activity"/>
    <property type="evidence" value="ECO:0007669"/>
    <property type="project" value="UniProtKB-KW"/>
</dbReference>
<dbReference type="GO" id="GO:0005886">
    <property type="term" value="C:plasma membrane"/>
    <property type="evidence" value="ECO:0007669"/>
    <property type="project" value="TreeGrafter"/>
</dbReference>
<dbReference type="Ensembl" id="ENSVKKT00000015659.1">
    <property type="protein sequence ID" value="ENSVKKP00000015292.1"/>
    <property type="gene ID" value="ENSVKKG00000010469.1"/>
</dbReference>
<protein>
    <recommendedName>
        <fullName evidence="14">SRCR domain-containing protein</fullName>
    </recommendedName>
</protein>
<keyword evidence="16" id="KW-1185">Reference proteome</keyword>
<evidence type="ECO:0000256" key="9">
    <source>
        <dbReference type="ARBA" id="ARBA00023157"/>
    </source>
</evidence>
<evidence type="ECO:0000256" key="12">
    <source>
        <dbReference type="PROSITE-ProRule" id="PRU00196"/>
    </source>
</evidence>
<keyword evidence="9 12" id="KW-1015">Disulfide bond</keyword>
<dbReference type="Gene3D" id="4.10.400.10">
    <property type="entry name" value="Low-density Lipoprotein Receptor"/>
    <property type="match status" value="2"/>
</dbReference>
<dbReference type="InterPro" id="IPR036055">
    <property type="entry name" value="LDL_receptor-like_sf"/>
</dbReference>
<feature type="disulfide bond" evidence="11">
    <location>
        <begin position="206"/>
        <end position="224"/>
    </location>
</feature>
<evidence type="ECO:0000256" key="6">
    <source>
        <dbReference type="ARBA" id="ARBA00022825"/>
    </source>
</evidence>
<keyword evidence="6" id="KW-0720">Serine protease</keyword>
<dbReference type="Gene3D" id="3.30.60.30">
    <property type="match status" value="1"/>
</dbReference>
<reference evidence="15" key="1">
    <citation type="submission" date="2025-08" db="UniProtKB">
        <authorList>
            <consortium name="Ensembl"/>
        </authorList>
    </citation>
    <scope>IDENTIFICATION</scope>
</reference>
<feature type="disulfide bond" evidence="11">
    <location>
        <begin position="243"/>
        <end position="261"/>
    </location>
</feature>
<dbReference type="SUPFAM" id="SSF57424">
    <property type="entry name" value="LDL receptor-like module"/>
    <property type="match status" value="2"/>
</dbReference>
<dbReference type="GO" id="GO:0006508">
    <property type="term" value="P:proteolysis"/>
    <property type="evidence" value="ECO:0007669"/>
    <property type="project" value="UniProtKB-KW"/>
</dbReference>
<dbReference type="PROSITE" id="PS50068">
    <property type="entry name" value="LDLRA_2"/>
    <property type="match status" value="2"/>
</dbReference>
<dbReference type="PANTHER" id="PTHR24270">
    <property type="entry name" value="LOW-DENSITY LIPOPROTEIN RECEPTOR-RELATED"/>
    <property type="match status" value="1"/>
</dbReference>
<dbReference type="Gene3D" id="3.10.250.10">
    <property type="entry name" value="SRCR-like domain"/>
    <property type="match status" value="1"/>
</dbReference>
<dbReference type="SUPFAM" id="SSF56487">
    <property type="entry name" value="SRCR-like"/>
    <property type="match status" value="1"/>
</dbReference>
<keyword evidence="2" id="KW-0645">Protease</keyword>
<feature type="domain" description="SRCR" evidence="14">
    <location>
        <begin position="90"/>
        <end position="200"/>
    </location>
</feature>
<dbReference type="InterPro" id="IPR036772">
    <property type="entry name" value="SRCR-like_dom_sf"/>
</dbReference>
<evidence type="ECO:0000256" key="5">
    <source>
        <dbReference type="ARBA" id="ARBA00022801"/>
    </source>
</evidence>
<evidence type="ECO:0000256" key="4">
    <source>
        <dbReference type="ARBA" id="ARBA00022737"/>
    </source>
</evidence>
<comment type="caution">
    <text evidence="12">Lacks conserved residue(s) required for the propagation of feature annotation.</text>
</comment>
<feature type="transmembrane region" description="Helical" evidence="13">
    <location>
        <begin position="329"/>
        <end position="348"/>
    </location>
</feature>
<dbReference type="InterPro" id="IPR003884">
    <property type="entry name" value="FacI_MAC"/>
</dbReference>
<organism evidence="15 16">
    <name type="scientific">Varanus komodoensis</name>
    <name type="common">Komodo dragon</name>
    <dbReference type="NCBI Taxonomy" id="61221"/>
    <lineage>
        <taxon>Eukaryota</taxon>
        <taxon>Metazoa</taxon>
        <taxon>Chordata</taxon>
        <taxon>Craniata</taxon>
        <taxon>Vertebrata</taxon>
        <taxon>Euteleostomi</taxon>
        <taxon>Lepidosauria</taxon>
        <taxon>Squamata</taxon>
        <taxon>Bifurcata</taxon>
        <taxon>Unidentata</taxon>
        <taxon>Episquamata</taxon>
        <taxon>Toxicofera</taxon>
        <taxon>Anguimorpha</taxon>
        <taxon>Paleoanguimorpha</taxon>
        <taxon>Varanoidea</taxon>
        <taxon>Varanidae</taxon>
        <taxon>Varanus</taxon>
    </lineage>
</organism>
<dbReference type="InterPro" id="IPR001190">
    <property type="entry name" value="SRCR"/>
</dbReference>
<sequence length="349" mass="39479">FKLLFVFLKCVYSYLIEDCVNQKYTHNSCEKVFCEPWQKCVRGACVCKLPYQCPKNGTMVCSSDRMKFPNYCSQKSFECRHRRSKFSFHIFLDSGNASFEGSGFKPSEGMVQVKVNQFQKTFLCGHGWTINEANVACRDLGFPAGAVSTEAVVPSNLSSECITATCRGIEMTLAECALTRLNQTSLPLAKVVMSYGETCFPGEFLCVNRKCIPSEKTCDGIDDCGDLSDEVCCRACRAGSFHCHSDVCIPESYRCNNEKDCLTGEDESRRFSYITGITLQICFLKERRKFKTFLPQLHCGILNRTVTRRKRILGGFTAEKVNGKKQVKWLLYWDLAGCCMVCLIWYGFS</sequence>
<keyword evidence="5" id="KW-0378">Hydrolase</keyword>
<dbReference type="Pfam" id="PF00057">
    <property type="entry name" value="Ldl_recept_a"/>
    <property type="match status" value="2"/>
</dbReference>
<keyword evidence="4" id="KW-0677">Repeat</keyword>
<evidence type="ECO:0000256" key="2">
    <source>
        <dbReference type="ARBA" id="ARBA00022670"/>
    </source>
</evidence>
<dbReference type="SMART" id="SM00192">
    <property type="entry name" value="LDLa"/>
    <property type="match status" value="2"/>
</dbReference>